<comment type="function">
    <text evidence="12">Mannosyltransferase involved in glycosylphosphatidylinositol-anchor biosynthesis.</text>
</comment>
<comment type="subcellular location">
    <subcellularLocation>
        <location evidence="1 12">Endoplasmic reticulum membrane</location>
        <topology evidence="1 12">Multi-pass membrane protein</topology>
    </subcellularLocation>
</comment>
<evidence type="ECO:0000256" key="10">
    <source>
        <dbReference type="ARBA" id="ARBA00022989"/>
    </source>
</evidence>
<dbReference type="Proteomes" id="UP000298138">
    <property type="component" value="Unassembled WGS sequence"/>
</dbReference>
<keyword evidence="14" id="KW-1185">Reference proteome</keyword>
<keyword evidence="9 12" id="KW-0256">Endoplasmic reticulum</keyword>
<feature type="transmembrane region" description="Helical" evidence="12">
    <location>
        <begin position="175"/>
        <end position="195"/>
    </location>
</feature>
<dbReference type="EMBL" id="ML220113">
    <property type="protein sequence ID" value="TGZ83938.1"/>
    <property type="molecule type" value="Genomic_DNA"/>
</dbReference>
<sequence length="452" mass="50096">MSLHSPRKPLRPQFNVTIPSLALNCPRLTITAAFVAWAVLKLALALYTPGPAYDTSTAIHLARLHSAYNDPAFGQESLLWRLCERLTRWDAIYFTQAANHGYRNEQEWAFGWGYVQVIVYLQSGLEMITQHSFGPLSRILLAVVVSNASHFLSAIALYHLSAIVFSDRATPSRRVLPLVAALLHIISPAGLFLSAPYSESLFSLLTTTGYWLYTKSTKSSAGIGQSFLLLMSAVSLSISCTVRSNGLLHGIPFLIDFILELGQFVRRPGFLAVFRITTLGICGLMIAGGLVLPQFIAWRQFCLGSSKAEWCGNTIPSVYFWVQDKYWNVGFLRYWTVSNIPLFALAAPTLAVLLKTGVWGLRAASTGATDTALLWKLSIPQILLAGMAITSYHVQIITRLSSGCVVWYWYVAKAIVEKEKHRNAKEGRVIVRWMVLYGLIQGALFSSFLPPA</sequence>
<evidence type="ECO:0000256" key="6">
    <source>
        <dbReference type="ARBA" id="ARBA00022676"/>
    </source>
</evidence>
<feature type="transmembrane region" description="Helical" evidence="12">
    <location>
        <begin position="221"/>
        <end position="240"/>
    </location>
</feature>
<accession>A0A4S2N3Z8</accession>
<feature type="transmembrane region" description="Helical" evidence="12">
    <location>
        <begin position="342"/>
        <end position="362"/>
    </location>
</feature>
<evidence type="ECO:0000256" key="2">
    <source>
        <dbReference type="ARBA" id="ARBA00004687"/>
    </source>
</evidence>
<keyword evidence="11 12" id="KW-0472">Membrane</keyword>
<dbReference type="PANTHER" id="PTHR12468:SF2">
    <property type="entry name" value="GPI MANNOSYLTRANSFERASE 2"/>
    <property type="match status" value="1"/>
</dbReference>
<evidence type="ECO:0000256" key="11">
    <source>
        <dbReference type="ARBA" id="ARBA00023136"/>
    </source>
</evidence>
<evidence type="ECO:0000256" key="7">
    <source>
        <dbReference type="ARBA" id="ARBA00022679"/>
    </source>
</evidence>
<dbReference type="UniPathway" id="UPA00196"/>
<dbReference type="GO" id="GO:0000009">
    <property type="term" value="F:alpha-1,6-mannosyltransferase activity"/>
    <property type="evidence" value="ECO:0007669"/>
    <property type="project" value="InterPro"/>
</dbReference>
<feature type="transmembrane region" description="Helical" evidence="12">
    <location>
        <begin position="271"/>
        <end position="292"/>
    </location>
</feature>
<feature type="transmembrane region" description="Helical" evidence="12">
    <location>
        <begin position="21"/>
        <end position="40"/>
    </location>
</feature>
<keyword evidence="7 12" id="KW-0808">Transferase</keyword>
<comment type="pathway">
    <text evidence="2 12">Glycolipid biosynthesis; glycosylphosphatidylinositol-anchor biosynthesis.</text>
</comment>
<dbReference type="EC" id="2.4.1.-" evidence="12"/>
<dbReference type="AlphaFoldDB" id="A0A4S2N3Z8"/>
<evidence type="ECO:0000256" key="8">
    <source>
        <dbReference type="ARBA" id="ARBA00022692"/>
    </source>
</evidence>
<dbReference type="Pfam" id="PF04188">
    <property type="entry name" value="Mannosyl_trans2"/>
    <property type="match status" value="2"/>
</dbReference>
<dbReference type="STRING" id="341454.A0A4S2N3Z8"/>
<evidence type="ECO:0000256" key="4">
    <source>
        <dbReference type="ARBA" id="ARBA00013795"/>
    </source>
</evidence>
<dbReference type="OrthoDB" id="10252502at2759"/>
<evidence type="ECO:0000256" key="1">
    <source>
        <dbReference type="ARBA" id="ARBA00004477"/>
    </source>
</evidence>
<feature type="transmembrane region" description="Helical" evidence="12">
    <location>
        <begin position="139"/>
        <end position="163"/>
    </location>
</feature>
<evidence type="ECO:0000256" key="3">
    <source>
        <dbReference type="ARBA" id="ARBA00008698"/>
    </source>
</evidence>
<gene>
    <name evidence="13" type="ORF">EX30DRAFT_357619</name>
</gene>
<feature type="transmembrane region" description="Helical" evidence="12">
    <location>
        <begin position="430"/>
        <end position="449"/>
    </location>
</feature>
<dbReference type="PANTHER" id="PTHR12468">
    <property type="entry name" value="GPI MANNOSYLTRANSFERASE 2"/>
    <property type="match status" value="1"/>
</dbReference>
<comment type="caution">
    <text evidence="12">Lacks conserved residue(s) required for the propagation of feature annotation.</text>
</comment>
<evidence type="ECO:0000313" key="13">
    <source>
        <dbReference type="EMBL" id="TGZ83938.1"/>
    </source>
</evidence>
<keyword evidence="5 12" id="KW-0337">GPI-anchor biosynthesis</keyword>
<proteinExistence type="inferred from homology"/>
<keyword evidence="10 12" id="KW-1133">Transmembrane helix</keyword>
<keyword evidence="8 12" id="KW-0812">Transmembrane</keyword>
<comment type="similarity">
    <text evidence="3 12">Belongs to the PIGV family.</text>
</comment>
<evidence type="ECO:0000313" key="14">
    <source>
        <dbReference type="Proteomes" id="UP000298138"/>
    </source>
</evidence>
<dbReference type="InParanoid" id="A0A4S2N3Z8"/>
<name>A0A4S2N3Z8_9PEZI</name>
<dbReference type="GO" id="GO:0005789">
    <property type="term" value="C:endoplasmic reticulum membrane"/>
    <property type="evidence" value="ECO:0007669"/>
    <property type="project" value="UniProtKB-SubCell"/>
</dbReference>
<protein>
    <recommendedName>
        <fullName evidence="4 12">GPI mannosyltransferase 2</fullName>
        <ecNumber evidence="12">2.4.1.-</ecNumber>
    </recommendedName>
</protein>
<dbReference type="GO" id="GO:0006506">
    <property type="term" value="P:GPI anchor biosynthetic process"/>
    <property type="evidence" value="ECO:0007669"/>
    <property type="project" value="UniProtKB-UniPathway"/>
</dbReference>
<evidence type="ECO:0000256" key="12">
    <source>
        <dbReference type="RuleBase" id="RU363112"/>
    </source>
</evidence>
<reference evidence="13 14" key="1">
    <citation type="submission" date="2019-04" db="EMBL/GenBank/DDBJ databases">
        <title>Comparative genomics and transcriptomics to analyze fruiting body development in filamentous ascomycetes.</title>
        <authorList>
            <consortium name="DOE Joint Genome Institute"/>
            <person name="Lutkenhaus R."/>
            <person name="Traeger S."/>
            <person name="Breuer J."/>
            <person name="Kuo A."/>
            <person name="Lipzen A."/>
            <person name="Pangilinan J."/>
            <person name="Dilworth D."/>
            <person name="Sandor L."/>
            <person name="Poggeler S."/>
            <person name="Barry K."/>
            <person name="Grigoriev I.V."/>
            <person name="Nowrousian M."/>
        </authorList>
    </citation>
    <scope>NUCLEOTIDE SEQUENCE [LARGE SCALE GENOMIC DNA]</scope>
    <source>
        <strain evidence="13 14">CBS 389.68</strain>
    </source>
</reference>
<keyword evidence="6 12" id="KW-0328">Glycosyltransferase</keyword>
<dbReference type="GO" id="GO:0004376">
    <property type="term" value="F:GPI mannosyltransferase activity"/>
    <property type="evidence" value="ECO:0007669"/>
    <property type="project" value="InterPro"/>
</dbReference>
<evidence type="ECO:0000256" key="5">
    <source>
        <dbReference type="ARBA" id="ARBA00022502"/>
    </source>
</evidence>
<evidence type="ECO:0000256" key="9">
    <source>
        <dbReference type="ARBA" id="ARBA00022824"/>
    </source>
</evidence>
<organism evidence="13 14">
    <name type="scientific">Ascodesmis nigricans</name>
    <dbReference type="NCBI Taxonomy" id="341454"/>
    <lineage>
        <taxon>Eukaryota</taxon>
        <taxon>Fungi</taxon>
        <taxon>Dikarya</taxon>
        <taxon>Ascomycota</taxon>
        <taxon>Pezizomycotina</taxon>
        <taxon>Pezizomycetes</taxon>
        <taxon>Pezizales</taxon>
        <taxon>Ascodesmidaceae</taxon>
        <taxon>Ascodesmis</taxon>
    </lineage>
</organism>
<dbReference type="GO" id="GO:0031501">
    <property type="term" value="C:mannosyltransferase complex"/>
    <property type="evidence" value="ECO:0007669"/>
    <property type="project" value="TreeGrafter"/>
</dbReference>
<dbReference type="FunCoup" id="A0A4S2N3Z8">
    <property type="interactions" value="279"/>
</dbReference>
<dbReference type="InterPro" id="IPR007315">
    <property type="entry name" value="PIG-V/Gpi18"/>
</dbReference>